<dbReference type="Proteomes" id="UP001595834">
    <property type="component" value="Unassembled WGS sequence"/>
</dbReference>
<keyword evidence="3" id="KW-1185">Reference proteome</keyword>
<evidence type="ECO:0000313" key="3">
    <source>
        <dbReference type="Proteomes" id="UP001595834"/>
    </source>
</evidence>
<evidence type="ECO:0000313" key="2">
    <source>
        <dbReference type="EMBL" id="MFC4961478.1"/>
    </source>
</evidence>
<reference evidence="3" key="1">
    <citation type="journal article" date="2019" name="Int. J. Syst. Evol. Microbiol.">
        <title>The Global Catalogue of Microorganisms (GCM) 10K type strain sequencing project: providing services to taxonomists for standard genome sequencing and annotation.</title>
        <authorList>
            <consortium name="The Broad Institute Genomics Platform"/>
            <consortium name="The Broad Institute Genome Sequencing Center for Infectious Disease"/>
            <person name="Wu L."/>
            <person name="Ma J."/>
        </authorList>
    </citation>
    <scope>NUCLEOTIDE SEQUENCE [LARGE SCALE GENOMIC DNA]</scope>
    <source>
        <strain evidence="3">CCM 7224</strain>
    </source>
</reference>
<evidence type="ECO:0000259" key="1">
    <source>
        <dbReference type="Pfam" id="PF00550"/>
    </source>
</evidence>
<protein>
    <submittedName>
        <fullName evidence="2">Acyl carrier protein</fullName>
    </submittedName>
</protein>
<gene>
    <name evidence="2" type="ORF">ACFPFX_34825</name>
</gene>
<proteinExistence type="predicted"/>
<dbReference type="SUPFAM" id="SSF47336">
    <property type="entry name" value="ACP-like"/>
    <property type="match status" value="1"/>
</dbReference>
<accession>A0ABV9UYJ9</accession>
<dbReference type="InterPro" id="IPR036736">
    <property type="entry name" value="ACP-like_sf"/>
</dbReference>
<dbReference type="Pfam" id="PF00550">
    <property type="entry name" value="PP-binding"/>
    <property type="match status" value="1"/>
</dbReference>
<dbReference type="InterPro" id="IPR009081">
    <property type="entry name" value="PP-bd_ACP"/>
</dbReference>
<organism evidence="2 3">
    <name type="scientific">Streptomyces mauvecolor</name>
    <dbReference type="NCBI Taxonomy" id="58345"/>
    <lineage>
        <taxon>Bacteria</taxon>
        <taxon>Bacillati</taxon>
        <taxon>Actinomycetota</taxon>
        <taxon>Actinomycetes</taxon>
        <taxon>Kitasatosporales</taxon>
        <taxon>Streptomycetaceae</taxon>
        <taxon>Streptomyces</taxon>
    </lineage>
</organism>
<dbReference type="Gene3D" id="1.10.1200.10">
    <property type="entry name" value="ACP-like"/>
    <property type="match status" value="1"/>
</dbReference>
<dbReference type="RefSeq" id="WP_344380733.1">
    <property type="nucleotide sequence ID" value="NZ_BAAASQ010000053.1"/>
</dbReference>
<feature type="domain" description="Carrier" evidence="1">
    <location>
        <begin position="8"/>
        <end position="58"/>
    </location>
</feature>
<name>A0ABV9UYJ9_9ACTN</name>
<dbReference type="EMBL" id="JBHSIZ010000049">
    <property type="protein sequence ID" value="MFC4961478.1"/>
    <property type="molecule type" value="Genomic_DNA"/>
</dbReference>
<sequence length="86" mass="9616">MDPVYQHLVTTLTTKFEVPPDRVSPQATLGDLELDSLALVELYVTLQDHWKIPLDDSTAKPELTLHQVTQAVKNLQDEHGDAHESA</sequence>
<comment type="caution">
    <text evidence="2">The sequence shown here is derived from an EMBL/GenBank/DDBJ whole genome shotgun (WGS) entry which is preliminary data.</text>
</comment>